<gene>
    <name evidence="16" type="ORF">LSAA_7589</name>
</gene>
<keyword evidence="10" id="KW-1133">Transmembrane helix</keyword>
<evidence type="ECO:0000256" key="6">
    <source>
        <dbReference type="ARBA" id="ARBA00022723"/>
    </source>
</evidence>
<dbReference type="GO" id="GO:0019369">
    <property type="term" value="P:arachidonate metabolic process"/>
    <property type="evidence" value="ECO:0007669"/>
    <property type="project" value="TreeGrafter"/>
</dbReference>
<evidence type="ECO:0000256" key="10">
    <source>
        <dbReference type="ARBA" id="ARBA00022989"/>
    </source>
</evidence>
<dbReference type="GO" id="GO:0046340">
    <property type="term" value="P:diacylglycerol catabolic process"/>
    <property type="evidence" value="ECO:0007669"/>
    <property type="project" value="TreeGrafter"/>
</dbReference>
<dbReference type="GO" id="GO:0005737">
    <property type="term" value="C:cytoplasm"/>
    <property type="evidence" value="ECO:0007669"/>
    <property type="project" value="TreeGrafter"/>
</dbReference>
<evidence type="ECO:0000256" key="2">
    <source>
        <dbReference type="ARBA" id="ARBA00004651"/>
    </source>
</evidence>
<evidence type="ECO:0000256" key="12">
    <source>
        <dbReference type="ARBA" id="ARBA00023136"/>
    </source>
</evidence>
<dbReference type="GO" id="GO:0032590">
    <property type="term" value="C:dendrite membrane"/>
    <property type="evidence" value="ECO:0007669"/>
    <property type="project" value="TreeGrafter"/>
</dbReference>
<proteinExistence type="predicted"/>
<dbReference type="Gene3D" id="3.40.50.1820">
    <property type="entry name" value="alpha/beta hydrolase"/>
    <property type="match status" value="1"/>
</dbReference>
<dbReference type="AlphaFoldDB" id="A0A7R8CQZ2"/>
<dbReference type="InterPro" id="IPR002921">
    <property type="entry name" value="Fungal_lipase-type"/>
</dbReference>
<dbReference type="Proteomes" id="UP000675881">
    <property type="component" value="Chromosome 3"/>
</dbReference>
<evidence type="ECO:0000313" key="16">
    <source>
        <dbReference type="EMBL" id="CAF2898108.1"/>
    </source>
</evidence>
<keyword evidence="5" id="KW-0812">Transmembrane</keyword>
<evidence type="ECO:0000259" key="15">
    <source>
        <dbReference type="Pfam" id="PF01764"/>
    </source>
</evidence>
<evidence type="ECO:0000256" key="7">
    <source>
        <dbReference type="ARBA" id="ARBA00022801"/>
    </source>
</evidence>
<evidence type="ECO:0000256" key="8">
    <source>
        <dbReference type="ARBA" id="ARBA00022837"/>
    </source>
</evidence>
<reference evidence="16" key="1">
    <citation type="submission" date="2021-02" db="EMBL/GenBank/DDBJ databases">
        <authorList>
            <person name="Bekaert M."/>
        </authorList>
    </citation>
    <scope>NUCLEOTIDE SEQUENCE</scope>
    <source>
        <strain evidence="16">IoA-00</strain>
    </source>
</reference>
<protein>
    <recommendedName>
        <fullName evidence="14">sn-1-specific diacylglycerol lipase</fullName>
        <ecNumber evidence="14">3.1.1.116</ecNumber>
    </recommendedName>
</protein>
<dbReference type="InterPro" id="IPR052214">
    <property type="entry name" value="DAG_Lipase-Related"/>
</dbReference>
<feature type="domain" description="Fungal lipase-type" evidence="15">
    <location>
        <begin position="347"/>
        <end position="481"/>
    </location>
</feature>
<keyword evidence="12" id="KW-0472">Membrane</keyword>
<dbReference type="EMBL" id="HG994582">
    <property type="protein sequence ID" value="CAF2898108.1"/>
    <property type="molecule type" value="Genomic_DNA"/>
</dbReference>
<name>A0A7R8CQZ2_LEPSM</name>
<organism evidence="16 17">
    <name type="scientific">Lepeophtheirus salmonis</name>
    <name type="common">Salmon louse</name>
    <name type="synonym">Caligus salmonis</name>
    <dbReference type="NCBI Taxonomy" id="72036"/>
    <lineage>
        <taxon>Eukaryota</taxon>
        <taxon>Metazoa</taxon>
        <taxon>Ecdysozoa</taxon>
        <taxon>Arthropoda</taxon>
        <taxon>Crustacea</taxon>
        <taxon>Multicrustacea</taxon>
        <taxon>Hexanauplia</taxon>
        <taxon>Copepoda</taxon>
        <taxon>Siphonostomatoida</taxon>
        <taxon>Caligidae</taxon>
        <taxon>Lepeophtheirus</taxon>
    </lineage>
</organism>
<dbReference type="EC" id="3.1.1.116" evidence="14"/>
<evidence type="ECO:0000313" key="17">
    <source>
        <dbReference type="Proteomes" id="UP000675881"/>
    </source>
</evidence>
<dbReference type="GO" id="GO:0004465">
    <property type="term" value="F:lipoprotein lipase activity"/>
    <property type="evidence" value="ECO:0007669"/>
    <property type="project" value="TreeGrafter"/>
</dbReference>
<keyword evidence="4" id="KW-0597">Phosphoprotein</keyword>
<dbReference type="Pfam" id="PF01764">
    <property type="entry name" value="Lipase_3"/>
    <property type="match status" value="1"/>
</dbReference>
<dbReference type="PANTHER" id="PTHR45792">
    <property type="entry name" value="DIACYLGLYCEROL LIPASE HOMOLOG-RELATED"/>
    <property type="match status" value="1"/>
</dbReference>
<comment type="catalytic activity">
    <reaction evidence="13">
        <text>a 1,2-diacyl-sn-glycerol + H2O = a 2-acylglycerol + a fatty acid + H(+)</text>
        <dbReference type="Rhea" id="RHEA:33275"/>
        <dbReference type="ChEBI" id="CHEBI:15377"/>
        <dbReference type="ChEBI" id="CHEBI:15378"/>
        <dbReference type="ChEBI" id="CHEBI:17389"/>
        <dbReference type="ChEBI" id="CHEBI:17815"/>
        <dbReference type="ChEBI" id="CHEBI:28868"/>
        <dbReference type="EC" id="3.1.1.116"/>
    </reaction>
    <physiologicalReaction direction="left-to-right" evidence="13">
        <dbReference type="Rhea" id="RHEA:33276"/>
    </physiologicalReaction>
</comment>
<keyword evidence="7 16" id="KW-0378">Hydrolase</keyword>
<accession>A0A7R8CQZ2</accession>
<evidence type="ECO:0000256" key="11">
    <source>
        <dbReference type="ARBA" id="ARBA00023098"/>
    </source>
</evidence>
<keyword evidence="11" id="KW-0443">Lipid metabolism</keyword>
<dbReference type="InterPro" id="IPR029058">
    <property type="entry name" value="AB_hydrolase_fold"/>
</dbReference>
<keyword evidence="6" id="KW-0479">Metal-binding</keyword>
<evidence type="ECO:0000256" key="3">
    <source>
        <dbReference type="ARBA" id="ARBA00022475"/>
    </source>
</evidence>
<dbReference type="PANTHER" id="PTHR45792:SF8">
    <property type="entry name" value="DIACYLGLYCEROL LIPASE-ALPHA"/>
    <property type="match status" value="1"/>
</dbReference>
<evidence type="ECO:0000256" key="14">
    <source>
        <dbReference type="ARBA" id="ARBA00026104"/>
    </source>
</evidence>
<evidence type="ECO:0000256" key="13">
    <source>
        <dbReference type="ARBA" id="ARBA00024531"/>
    </source>
</evidence>
<comment type="cofactor">
    <cofactor evidence="1">
        <name>Ca(2+)</name>
        <dbReference type="ChEBI" id="CHEBI:29108"/>
    </cofactor>
</comment>
<keyword evidence="8" id="KW-0106">Calcium</keyword>
<comment type="subcellular location">
    <subcellularLocation>
        <location evidence="2">Cell membrane</location>
        <topology evidence="2">Multi-pass membrane protein</topology>
    </subcellularLocation>
</comment>
<dbReference type="SUPFAM" id="SSF53474">
    <property type="entry name" value="alpha/beta-Hydrolases"/>
    <property type="match status" value="1"/>
</dbReference>
<keyword evidence="9" id="KW-0442">Lipid degradation</keyword>
<evidence type="ECO:0000256" key="1">
    <source>
        <dbReference type="ARBA" id="ARBA00001913"/>
    </source>
</evidence>
<dbReference type="GO" id="GO:0045211">
    <property type="term" value="C:postsynaptic membrane"/>
    <property type="evidence" value="ECO:0007669"/>
    <property type="project" value="TreeGrafter"/>
</dbReference>
<evidence type="ECO:0000256" key="9">
    <source>
        <dbReference type="ARBA" id="ARBA00022963"/>
    </source>
</evidence>
<sequence length="722" mass="81702">MPGIIVFRRRWAVGSDDLIIPAGFLIIFHSVWLVVLSITLFQFHGPKDPITNQNINPISDNIPIDGILSSFILDWSCDLLIEICLSVISLRGSVLNDKPRWSSEILLYLKIILWIFEIILTILSGRCGFRSSPGRKWLKLKRYQQSLRAQSEDSKIPFRRSDGSKTTRNWRQRKVRRAYESSWDHRCHLLFCCMSSSKSPNSRTSFADIKNYSPKYVYLFLSGVKVTPDTRFLDKKKPSDLSLLADITHFMHYAVGVYGWPMYVRKKTGLAVCRLCSSIRTEGDTGLKRSDSIIVDDNCCGCNFAAYAQMCGDRLTETTQIVYMTYHVDVGESPFLIALDFYKKVIVISIRGTLSLKDVLTDLNAEAEPISNASYPEEDWVGHKGMVISASYIHQQLIQDKLLSKAFNWTSETSSYPLICVGHSLGAGIAAILSILLKQDYPNTHCFAYSPPGGLLSRNVVNYTKSFITSVVVGKDVIPRVGLHQLEALRHDLMYAIHKNEEPKYKILSSALSCCGGGNENWTEADLSATLSPRAASRKAPSNNIENEDSQITKHPLDSSIHLSVHEPLFPPGQIIHLVRYHPRKIQTPCDARTESCTYKAMWADNKTFNEVLISKRMVVDHMPDNVFGCTGTEEEEKDTNNLFAHIQKVSPKHEERIEVQSQLNTESQEQRKMESMKSIDYSEGSFYVGEDEIQVEQERNNTHCSVIIQSVSFDLDHSETV</sequence>
<evidence type="ECO:0000256" key="4">
    <source>
        <dbReference type="ARBA" id="ARBA00022553"/>
    </source>
</evidence>
<dbReference type="CDD" id="cd00519">
    <property type="entry name" value="Lipase_3"/>
    <property type="match status" value="1"/>
</dbReference>
<keyword evidence="17" id="KW-1185">Reference proteome</keyword>
<keyword evidence="3" id="KW-1003">Cell membrane</keyword>
<dbReference type="OrthoDB" id="438440at2759"/>
<evidence type="ECO:0000256" key="5">
    <source>
        <dbReference type="ARBA" id="ARBA00022692"/>
    </source>
</evidence>
<dbReference type="GO" id="GO:0046872">
    <property type="term" value="F:metal ion binding"/>
    <property type="evidence" value="ECO:0007669"/>
    <property type="project" value="UniProtKB-KW"/>
</dbReference>